<sequence>MNKIFFALAASLLLSSCASLKKSFCDCSQGGNKEARSTGSGAGSAEHSGKSSGDKTAPAKEAGIVVDSADIEMGNRMSKSVDAFVFKNQKDEFTALCKDERFDCYVNDKRFPQGRKKIKRKVPPFLSGSKMGLQGENRVRVKYDFYP</sequence>
<feature type="chain" id="PRO_5045368905" description="Lipoprotein" evidence="2">
    <location>
        <begin position="22"/>
        <end position="147"/>
    </location>
</feature>
<evidence type="ECO:0000256" key="1">
    <source>
        <dbReference type="SAM" id="MobiDB-lite"/>
    </source>
</evidence>
<evidence type="ECO:0000313" key="4">
    <source>
        <dbReference type="Proteomes" id="UP001152321"/>
    </source>
</evidence>
<accession>A0ABT6DMU5</accession>
<dbReference type="Proteomes" id="UP001152321">
    <property type="component" value="Unassembled WGS sequence"/>
</dbReference>
<keyword evidence="4" id="KW-1185">Reference proteome</keyword>
<dbReference type="PROSITE" id="PS51257">
    <property type="entry name" value="PROKAR_LIPOPROTEIN"/>
    <property type="match status" value="1"/>
</dbReference>
<evidence type="ECO:0000256" key="2">
    <source>
        <dbReference type="SAM" id="SignalP"/>
    </source>
</evidence>
<protein>
    <recommendedName>
        <fullName evidence="5">Lipoprotein</fullName>
    </recommendedName>
</protein>
<feature type="region of interest" description="Disordered" evidence="1">
    <location>
        <begin position="34"/>
        <end position="61"/>
    </location>
</feature>
<reference evidence="3" key="1">
    <citation type="submission" date="2022-08" db="EMBL/GenBank/DDBJ databases">
        <title>Novel Bdellovibrio Species Isolated from Svalbard: Designation Bdellovibrio svalbardensis.</title>
        <authorList>
            <person name="Mitchell R.J."/>
            <person name="Choi S.Y."/>
        </authorList>
    </citation>
    <scope>NUCLEOTIDE SEQUENCE</scope>
    <source>
        <strain evidence="3">PAP01</strain>
    </source>
</reference>
<keyword evidence="2" id="KW-0732">Signal</keyword>
<comment type="caution">
    <text evidence="3">The sequence shown here is derived from an EMBL/GenBank/DDBJ whole genome shotgun (WGS) entry which is preliminary data.</text>
</comment>
<name>A0ABT6DMU5_9BACT</name>
<organism evidence="3 4">
    <name type="scientific">Bdellovibrio svalbardensis</name>
    <dbReference type="NCBI Taxonomy" id="2972972"/>
    <lineage>
        <taxon>Bacteria</taxon>
        <taxon>Pseudomonadati</taxon>
        <taxon>Bdellovibrionota</taxon>
        <taxon>Bdellovibrionia</taxon>
        <taxon>Bdellovibrionales</taxon>
        <taxon>Pseudobdellovibrionaceae</taxon>
        <taxon>Bdellovibrio</taxon>
    </lineage>
</organism>
<dbReference type="EMBL" id="JANRMI010000005">
    <property type="protein sequence ID" value="MDG0817832.1"/>
    <property type="molecule type" value="Genomic_DNA"/>
</dbReference>
<evidence type="ECO:0000313" key="3">
    <source>
        <dbReference type="EMBL" id="MDG0817832.1"/>
    </source>
</evidence>
<feature type="signal peptide" evidence="2">
    <location>
        <begin position="1"/>
        <end position="21"/>
    </location>
</feature>
<gene>
    <name evidence="3" type="ORF">NWE73_15735</name>
</gene>
<evidence type="ECO:0008006" key="5">
    <source>
        <dbReference type="Google" id="ProtNLM"/>
    </source>
</evidence>
<proteinExistence type="predicted"/>